<protein>
    <submittedName>
        <fullName evidence="1">Uncharacterized protein</fullName>
    </submittedName>
</protein>
<accession>A0ACC2NFM0</accession>
<proteinExistence type="predicted"/>
<dbReference type="EMBL" id="CM056743">
    <property type="protein sequence ID" value="KAJ8669042.1"/>
    <property type="molecule type" value="Genomic_DNA"/>
</dbReference>
<name>A0ACC2NFM0_9HYME</name>
<evidence type="ECO:0000313" key="1">
    <source>
        <dbReference type="EMBL" id="KAJ8669042.1"/>
    </source>
</evidence>
<evidence type="ECO:0000313" key="2">
    <source>
        <dbReference type="Proteomes" id="UP001239111"/>
    </source>
</evidence>
<keyword evidence="2" id="KW-1185">Reference proteome</keyword>
<reference evidence="1" key="1">
    <citation type="submission" date="2023-04" db="EMBL/GenBank/DDBJ databases">
        <title>A chromosome-level genome assembly of the parasitoid wasp Eretmocerus hayati.</title>
        <authorList>
            <person name="Zhong Y."/>
            <person name="Liu S."/>
            <person name="Liu Y."/>
        </authorList>
    </citation>
    <scope>NUCLEOTIDE SEQUENCE</scope>
    <source>
        <strain evidence="1">ZJU_SS_LIU_2023</strain>
    </source>
</reference>
<sequence>MGDSTKNSIDLLMRQFDKMKKEYIEVKAANEKLEDGIDLLRQRLQECESQKQKLVDIIKEVTSSSKLKESRMAQLLADNDNVMAENVHLKCLVQAKDVKILDLEDTITKLNGQILLLKLEKGTKNNAKRPRTALKVIKKNENSNVSFDHPSFNDGVKSSVKKITKKTNQRCRNVKMHFNATKTPCTWISVEELESQPRKLSRLFAEDLAMQRVPAVGVVDLQVTICVICYVGGPKWLFITGSVDLIH</sequence>
<dbReference type="Proteomes" id="UP001239111">
    <property type="component" value="Chromosome 3"/>
</dbReference>
<comment type="caution">
    <text evidence="1">The sequence shown here is derived from an EMBL/GenBank/DDBJ whole genome shotgun (WGS) entry which is preliminary data.</text>
</comment>
<organism evidence="1 2">
    <name type="scientific">Eretmocerus hayati</name>
    <dbReference type="NCBI Taxonomy" id="131215"/>
    <lineage>
        <taxon>Eukaryota</taxon>
        <taxon>Metazoa</taxon>
        <taxon>Ecdysozoa</taxon>
        <taxon>Arthropoda</taxon>
        <taxon>Hexapoda</taxon>
        <taxon>Insecta</taxon>
        <taxon>Pterygota</taxon>
        <taxon>Neoptera</taxon>
        <taxon>Endopterygota</taxon>
        <taxon>Hymenoptera</taxon>
        <taxon>Apocrita</taxon>
        <taxon>Proctotrupomorpha</taxon>
        <taxon>Chalcidoidea</taxon>
        <taxon>Aphelinidae</taxon>
        <taxon>Aphelininae</taxon>
        <taxon>Eretmocerus</taxon>
    </lineage>
</organism>
<gene>
    <name evidence="1" type="ORF">QAD02_000301</name>
</gene>